<dbReference type="NCBIfam" id="NF001808">
    <property type="entry name" value="PRK00522.1"/>
    <property type="match status" value="1"/>
</dbReference>
<dbReference type="PROSITE" id="PS51352">
    <property type="entry name" value="THIOREDOXIN_2"/>
    <property type="match status" value="1"/>
</dbReference>
<keyword evidence="5" id="KW-0676">Redox-active center</keyword>
<dbReference type="AlphaFoldDB" id="A0A1I0QGB3"/>
<evidence type="ECO:0000256" key="5">
    <source>
        <dbReference type="ARBA" id="ARBA00023284"/>
    </source>
</evidence>
<dbReference type="GO" id="GO:0008379">
    <property type="term" value="F:thioredoxin peroxidase activity"/>
    <property type="evidence" value="ECO:0007669"/>
    <property type="project" value="InterPro"/>
</dbReference>
<dbReference type="InterPro" id="IPR002065">
    <property type="entry name" value="TPX"/>
</dbReference>
<dbReference type="InterPro" id="IPR013766">
    <property type="entry name" value="Thioredoxin_domain"/>
</dbReference>
<dbReference type="OrthoDB" id="9809746at2"/>
<dbReference type="PANTHER" id="PTHR43110:SF1">
    <property type="entry name" value="THIOL PEROXIDASE"/>
    <property type="match status" value="1"/>
</dbReference>
<dbReference type="STRING" id="1267423.SAMN05216290_2302"/>
<evidence type="ECO:0000256" key="4">
    <source>
        <dbReference type="ARBA" id="ARBA00023157"/>
    </source>
</evidence>
<feature type="domain" description="Thioredoxin" evidence="6">
    <location>
        <begin position="18"/>
        <end position="165"/>
    </location>
</feature>
<dbReference type="CDD" id="cd03014">
    <property type="entry name" value="PRX_Atyp2cys"/>
    <property type="match status" value="1"/>
</dbReference>
<dbReference type="Gene3D" id="3.40.30.10">
    <property type="entry name" value="Glutaredoxin"/>
    <property type="match status" value="1"/>
</dbReference>
<organism evidence="7 8">
    <name type="scientific">Roseivirga pacifica</name>
    <dbReference type="NCBI Taxonomy" id="1267423"/>
    <lineage>
        <taxon>Bacteria</taxon>
        <taxon>Pseudomonadati</taxon>
        <taxon>Bacteroidota</taxon>
        <taxon>Cytophagia</taxon>
        <taxon>Cytophagales</taxon>
        <taxon>Roseivirgaceae</taxon>
        <taxon>Roseivirga</taxon>
    </lineage>
</organism>
<keyword evidence="2" id="KW-0049">Antioxidant</keyword>
<keyword evidence="4" id="KW-1015">Disulfide bond</keyword>
<dbReference type="InterPro" id="IPR013740">
    <property type="entry name" value="Redoxin"/>
</dbReference>
<dbReference type="Pfam" id="PF08534">
    <property type="entry name" value="Redoxin"/>
    <property type="match status" value="1"/>
</dbReference>
<evidence type="ECO:0000313" key="7">
    <source>
        <dbReference type="EMBL" id="SEW25965.1"/>
    </source>
</evidence>
<keyword evidence="1 7" id="KW-0575">Peroxidase</keyword>
<evidence type="ECO:0000256" key="1">
    <source>
        <dbReference type="ARBA" id="ARBA00022559"/>
    </source>
</evidence>
<keyword evidence="3" id="KW-0560">Oxidoreductase</keyword>
<protein>
    <submittedName>
        <fullName evidence="7">Thiol peroxidase (Atypical 2-Cys peroxiredoxin)</fullName>
    </submittedName>
</protein>
<sequence length="165" mass="17717">MAKTALKGNEVNTIGDLPAIGSSIGDYEFTKQDLGGLKLSDLKGKKVILNIFPSVDTSTCATSVRKFNEQAASLNNTTVVCVSKDLPFAIARFCGAEGIQNVEATSDFRTLEFARENGIEMIDGPLKGLDARSIIVLNEEGKVVHTELVPEIVDEPNYEAALKAL</sequence>
<dbReference type="Proteomes" id="UP000199437">
    <property type="component" value="Unassembled WGS sequence"/>
</dbReference>
<dbReference type="InterPro" id="IPR036249">
    <property type="entry name" value="Thioredoxin-like_sf"/>
</dbReference>
<dbReference type="InterPro" id="IPR050455">
    <property type="entry name" value="Tpx_Peroxidase_subfamily"/>
</dbReference>
<dbReference type="SUPFAM" id="SSF52833">
    <property type="entry name" value="Thioredoxin-like"/>
    <property type="match status" value="1"/>
</dbReference>
<evidence type="ECO:0000313" key="8">
    <source>
        <dbReference type="Proteomes" id="UP000199437"/>
    </source>
</evidence>
<reference evidence="8" key="1">
    <citation type="submission" date="2016-10" db="EMBL/GenBank/DDBJ databases">
        <authorList>
            <person name="Varghese N."/>
            <person name="Submissions S."/>
        </authorList>
    </citation>
    <scope>NUCLEOTIDE SEQUENCE [LARGE SCALE GENOMIC DNA]</scope>
    <source>
        <strain evidence="8">CGMCC 1.12402</strain>
    </source>
</reference>
<evidence type="ECO:0000256" key="2">
    <source>
        <dbReference type="ARBA" id="ARBA00022862"/>
    </source>
</evidence>
<dbReference type="PROSITE" id="PS01265">
    <property type="entry name" value="TPX"/>
    <property type="match status" value="1"/>
</dbReference>
<gene>
    <name evidence="7" type="ORF">SAMN05216290_2302</name>
</gene>
<evidence type="ECO:0000259" key="6">
    <source>
        <dbReference type="PROSITE" id="PS51352"/>
    </source>
</evidence>
<name>A0A1I0QGB3_9BACT</name>
<evidence type="ECO:0000256" key="3">
    <source>
        <dbReference type="ARBA" id="ARBA00023002"/>
    </source>
</evidence>
<accession>A0A1I0QGB3</accession>
<dbReference type="PANTHER" id="PTHR43110">
    <property type="entry name" value="THIOL PEROXIDASE"/>
    <property type="match status" value="1"/>
</dbReference>
<dbReference type="GeneID" id="99987005"/>
<dbReference type="RefSeq" id="WP_090258728.1">
    <property type="nucleotide sequence ID" value="NZ_FOIR01000002.1"/>
</dbReference>
<keyword evidence="8" id="KW-1185">Reference proteome</keyword>
<proteinExistence type="predicted"/>
<dbReference type="EMBL" id="FOIR01000002">
    <property type="protein sequence ID" value="SEW25965.1"/>
    <property type="molecule type" value="Genomic_DNA"/>
</dbReference>
<dbReference type="InterPro" id="IPR018219">
    <property type="entry name" value="Tpx_CS"/>
</dbReference>